<protein>
    <submittedName>
        <fullName evidence="1">Uncharacterized protein</fullName>
    </submittedName>
</protein>
<keyword evidence="2" id="KW-1185">Reference proteome</keyword>
<dbReference type="AlphaFoldDB" id="A0A5N6ZV81"/>
<organism evidence="1 2">
    <name type="scientific">Aspergillus caelatus</name>
    <dbReference type="NCBI Taxonomy" id="61420"/>
    <lineage>
        <taxon>Eukaryota</taxon>
        <taxon>Fungi</taxon>
        <taxon>Dikarya</taxon>
        <taxon>Ascomycota</taxon>
        <taxon>Pezizomycotina</taxon>
        <taxon>Eurotiomycetes</taxon>
        <taxon>Eurotiomycetidae</taxon>
        <taxon>Eurotiales</taxon>
        <taxon>Aspergillaceae</taxon>
        <taxon>Aspergillus</taxon>
        <taxon>Aspergillus subgen. Circumdati</taxon>
    </lineage>
</organism>
<dbReference type="GeneID" id="43657638"/>
<dbReference type="RefSeq" id="XP_031923927.1">
    <property type="nucleotide sequence ID" value="XM_032073192.1"/>
</dbReference>
<accession>A0A5N6ZV81</accession>
<dbReference type="Proteomes" id="UP000326268">
    <property type="component" value="Unassembled WGS sequence"/>
</dbReference>
<evidence type="ECO:0000313" key="1">
    <source>
        <dbReference type="EMBL" id="KAE8360846.1"/>
    </source>
</evidence>
<proteinExistence type="predicted"/>
<reference evidence="1 2" key="1">
    <citation type="submission" date="2019-04" db="EMBL/GenBank/DDBJ databases">
        <title>Friends and foes A comparative genomics studyof 23 Aspergillus species from section Flavi.</title>
        <authorList>
            <consortium name="DOE Joint Genome Institute"/>
            <person name="Kjaerbolling I."/>
            <person name="Vesth T."/>
            <person name="Frisvad J.C."/>
            <person name="Nybo J.L."/>
            <person name="Theobald S."/>
            <person name="Kildgaard S."/>
            <person name="Isbrandt T."/>
            <person name="Kuo A."/>
            <person name="Sato A."/>
            <person name="Lyhne E.K."/>
            <person name="Kogle M.E."/>
            <person name="Wiebenga A."/>
            <person name="Kun R.S."/>
            <person name="Lubbers R.J."/>
            <person name="Makela M.R."/>
            <person name="Barry K."/>
            <person name="Chovatia M."/>
            <person name="Clum A."/>
            <person name="Daum C."/>
            <person name="Haridas S."/>
            <person name="He G."/>
            <person name="LaButti K."/>
            <person name="Lipzen A."/>
            <person name="Mondo S."/>
            <person name="Riley R."/>
            <person name="Salamov A."/>
            <person name="Simmons B.A."/>
            <person name="Magnuson J.K."/>
            <person name="Henrissat B."/>
            <person name="Mortensen U.H."/>
            <person name="Larsen T.O."/>
            <person name="Devries R.P."/>
            <person name="Grigoriev I.V."/>
            <person name="Machida M."/>
            <person name="Baker S.E."/>
            <person name="Andersen M.R."/>
        </authorList>
    </citation>
    <scope>NUCLEOTIDE SEQUENCE [LARGE SCALE GENOMIC DNA]</scope>
    <source>
        <strain evidence="1 2">CBS 763.97</strain>
    </source>
</reference>
<evidence type="ECO:0000313" key="2">
    <source>
        <dbReference type="Proteomes" id="UP000326268"/>
    </source>
</evidence>
<sequence>MASTPAAVHYDTELMKNQKNASSMDPAKQFDVLQNSDGKAVFFSIGSDNVLNVSQETAASPTGWTKWDISTAIAGRFGQASITAKTFAVSQNLNNPANVDIALVASLEGQGQDNLFLAYDVPNEPSSWEQSWYWEAAFFDAPGRPMPMPFLISNVYLMNIFGKGRLCFVDVIRNPTENNRVIDRYYIRHGASPIWSFHPLPNDVRAGSVSCLGKRPKESVGGIYTLASVGPWTQEVIYTPARTEKDARSIRLPTLTGSTAIASMLDESGNTFLFIAWPSDGAIAVWTPHLQNNGDWAQMVIDTDYTAATGILRGTTALVATRLGSRTVLWGLNGLGELYSASCPSGSETDQLAWSDPIAVCFDVLQFAHYPNVAQSSANNVLFAQTQTQTLDQQLTMLTQNLNTSLWTERSVLLPPESVNTVTEYYSYTSHIQVVDENDQGVPNYSPVFLTGLSPVSVYVNDVYHVLTPDVPLPATTNSSGVITIVQEIQSLSGILIGVVVLPPGSDKPISTTIDPHANAAQRLATLDSAQSLRGATITDSNGYQKPLVPASVSDNDMKIAAEKFQKLLYIRSQMPSNGGRQLKPFSAVSAGPFRGNTISEEKLRSRISLLWGDLARWLKKFINKVESITAQIIDGFWNFVVEVGDLIYSAVMDTVSAVVGAVEYVFHEINVAYDDIVQYLGFIFNWADIKRTHFVIKNIIKVSTAHAVNSITDIDDGIKREFSTIQERLENWDKMPDVGGTIGQQQQLQSNVKGCKSPQANWALHHATSSIQNAQTSHDRRDPISKDIEKAFQDIYYLLKNEETAVVTMVTQLKDLLMNFSSLTAAQVCQQALGIISEFILETAEDCLLTFLDLAKLLADAVFTLLDAPLNIPILSPIYKDITGDQLSFLDLACFIGAVPATILYKVVTNATPFPTDDPLGDALIQAPDYATLSKLLNSTELDKYQQQAYRKYLTIARISKPRTIRPAKAYDLCEAVSNFVAAFASLGYIPMTIAKSVFDFKRTPAPKALRYTIPVVYMGYVMPDIIGSLSDRREWYTILNWYYTAISIVKAGLDSSDTIGTNSTYSGWVNPIIETGLNICWLVPAVGDFVDNHDTRSDIAAFYANVLFDAGGSLSAGASEDLTGAEVAADMRVAQTLLSLGYFGCVTATGYFVTKGQ</sequence>
<dbReference type="OrthoDB" id="3235083at2759"/>
<gene>
    <name evidence="1" type="ORF">BDV27DRAFT_161266</name>
</gene>
<dbReference type="EMBL" id="ML737757">
    <property type="protein sequence ID" value="KAE8360846.1"/>
    <property type="molecule type" value="Genomic_DNA"/>
</dbReference>
<name>A0A5N6ZV81_9EURO</name>